<sequence length="292" mass="32300">MDKKCSNLSDISSVESDNDLDPTVLKIFDTDQEEESFSGFEHVDSASVSEEFSKGPGKGPGKNLKGKAPLKRKKVSAPKTKTNTKKSKDNSSELSEMMKTFFQQFNAQMPASQVPGTSQTGNLPEIDCMQGQGDDEHLEEPSEGYAYSMNDIFSSTDPNDNQIINADSAGIELPRIFEDQTKFSDPVTESLAQFVNNACTRKADISKFLEGKQVPSNYKSLIPPTINTEIWNCLYSNIQQRDRSLQAAQKILVLSIVPMIEMAEILKGNQIDISKFKQLLTQSIALASNAFF</sequence>
<name>A0A8S3TZJ6_MYTED</name>
<evidence type="ECO:0000313" key="3">
    <source>
        <dbReference type="Proteomes" id="UP000683360"/>
    </source>
</evidence>
<protein>
    <submittedName>
        <fullName evidence="2">Uncharacterized protein</fullName>
    </submittedName>
</protein>
<keyword evidence="3" id="KW-1185">Reference proteome</keyword>
<dbReference type="Proteomes" id="UP000683360">
    <property type="component" value="Unassembled WGS sequence"/>
</dbReference>
<dbReference type="EMBL" id="CAJPWZ010002316">
    <property type="protein sequence ID" value="CAG2235304.1"/>
    <property type="molecule type" value="Genomic_DNA"/>
</dbReference>
<dbReference type="PANTHER" id="PTHR34239:SF2">
    <property type="entry name" value="TRANSPOSABLE ELEMENT P TRANSPOSASE_THAP9 CONSERVED DOMAIN-CONTAINING PROTEIN"/>
    <property type="match status" value="1"/>
</dbReference>
<proteinExistence type="predicted"/>
<comment type="caution">
    <text evidence="2">The sequence shown here is derived from an EMBL/GenBank/DDBJ whole genome shotgun (WGS) entry which is preliminary data.</text>
</comment>
<dbReference type="OrthoDB" id="6140287at2759"/>
<accession>A0A8S3TZJ6</accession>
<evidence type="ECO:0000313" key="2">
    <source>
        <dbReference type="EMBL" id="CAG2235304.1"/>
    </source>
</evidence>
<gene>
    <name evidence="2" type="ORF">MEDL_47881</name>
</gene>
<feature type="compositionally biased region" description="Basic residues" evidence="1">
    <location>
        <begin position="64"/>
        <end position="76"/>
    </location>
</feature>
<dbReference type="PANTHER" id="PTHR34239">
    <property type="entry name" value="APPLE DOMAIN-CONTAINING PROTEIN"/>
    <property type="match status" value="1"/>
</dbReference>
<evidence type="ECO:0000256" key="1">
    <source>
        <dbReference type="SAM" id="MobiDB-lite"/>
    </source>
</evidence>
<organism evidence="2 3">
    <name type="scientific">Mytilus edulis</name>
    <name type="common">Blue mussel</name>
    <dbReference type="NCBI Taxonomy" id="6550"/>
    <lineage>
        <taxon>Eukaryota</taxon>
        <taxon>Metazoa</taxon>
        <taxon>Spiralia</taxon>
        <taxon>Lophotrochozoa</taxon>
        <taxon>Mollusca</taxon>
        <taxon>Bivalvia</taxon>
        <taxon>Autobranchia</taxon>
        <taxon>Pteriomorphia</taxon>
        <taxon>Mytilida</taxon>
        <taxon>Mytiloidea</taxon>
        <taxon>Mytilidae</taxon>
        <taxon>Mytilinae</taxon>
        <taxon>Mytilus</taxon>
    </lineage>
</organism>
<feature type="region of interest" description="Disordered" evidence="1">
    <location>
        <begin position="1"/>
        <end position="93"/>
    </location>
</feature>
<dbReference type="AlphaFoldDB" id="A0A8S3TZJ6"/>
<reference evidence="2" key="1">
    <citation type="submission" date="2021-03" db="EMBL/GenBank/DDBJ databases">
        <authorList>
            <person name="Bekaert M."/>
        </authorList>
    </citation>
    <scope>NUCLEOTIDE SEQUENCE</scope>
</reference>
<feature type="compositionally biased region" description="Polar residues" evidence="1">
    <location>
        <begin position="1"/>
        <end position="15"/>
    </location>
</feature>